<dbReference type="RefSeq" id="WP_017225281.1">
    <property type="nucleotide sequence ID" value="NZ_JARJLM010000124.1"/>
</dbReference>
<protein>
    <submittedName>
        <fullName evidence="1">Methanobactin</fullName>
    </submittedName>
</protein>
<evidence type="ECO:0000313" key="2">
    <source>
        <dbReference type="Proteomes" id="UP001216674"/>
    </source>
</evidence>
<dbReference type="InterPro" id="IPR023963">
    <property type="entry name" value="Methanobactin_OB3b"/>
</dbReference>
<evidence type="ECO:0000313" key="1">
    <source>
        <dbReference type="EMBL" id="MDF3832688.1"/>
    </source>
</evidence>
<reference evidence="1 2" key="1">
    <citation type="submission" date="2023-03" db="EMBL/GenBank/DDBJ databases">
        <title>Draft assemblies of triclosan tolerant bacteria isolated from returned activated sludge.</title>
        <authorList>
            <person name="Van Hamelsveld S."/>
        </authorList>
    </citation>
    <scope>NUCLEOTIDE SEQUENCE [LARGE SCALE GENOMIC DNA]</scope>
    <source>
        <strain evidence="1 2">GW210010_S58</strain>
    </source>
</reference>
<proteinExistence type="predicted"/>
<dbReference type="NCBIfam" id="TIGR04071">
    <property type="entry name" value="methanobac_OB3b"/>
    <property type="match status" value="1"/>
</dbReference>
<comment type="caution">
    <text evidence="1">The sequence shown here is derived from an EMBL/GenBank/DDBJ whole genome shotgun (WGS) entry which is preliminary data.</text>
</comment>
<name>A0ABT6AJA0_9BURK</name>
<sequence>MTIKISKKEAIEVRGRSGACCGSCCAAIGA</sequence>
<accession>A0ABT6AJA0</accession>
<keyword evidence="2" id="KW-1185">Reference proteome</keyword>
<gene>
    <name evidence="1" type="primary">mbnA</name>
    <name evidence="1" type="ORF">P3W85_06970</name>
</gene>
<dbReference type="Pfam" id="PF25751">
    <property type="entry name" value="Methanobactin"/>
    <property type="match status" value="1"/>
</dbReference>
<dbReference type="EMBL" id="JARJLM010000124">
    <property type="protein sequence ID" value="MDF3832688.1"/>
    <property type="molecule type" value="Genomic_DNA"/>
</dbReference>
<dbReference type="Proteomes" id="UP001216674">
    <property type="component" value="Unassembled WGS sequence"/>
</dbReference>
<organism evidence="1 2">
    <name type="scientific">Cupriavidus basilensis</name>
    <dbReference type="NCBI Taxonomy" id="68895"/>
    <lineage>
        <taxon>Bacteria</taxon>
        <taxon>Pseudomonadati</taxon>
        <taxon>Pseudomonadota</taxon>
        <taxon>Betaproteobacteria</taxon>
        <taxon>Burkholderiales</taxon>
        <taxon>Burkholderiaceae</taxon>
        <taxon>Cupriavidus</taxon>
    </lineage>
</organism>